<evidence type="ECO:0000256" key="1">
    <source>
        <dbReference type="SAM" id="MobiDB-lite"/>
    </source>
</evidence>
<dbReference type="Gene3D" id="2.30.180.10">
    <property type="entry name" value="FAS1 domain"/>
    <property type="match status" value="1"/>
</dbReference>
<sequence>MKKRFLVSGLSVLMLSALPSAAGAAAGSVPTLTPSTPSSSALGPSAGLAGKPIGPGCSILSSSGRGSLRSAARERVTTVVANTPDLSTLNTALKDVGLTGKLYRTKDITIFAPSNAAFNQLPPATLKKLLRDRTQLTKLLAYHVVQGAKTPSQLVGAPLKTLQGGQITVKGSGQNYIVSGRAKVVCGGIPTKNATLYIIDKVLLPHSK</sequence>
<dbReference type="Proteomes" id="UP001501251">
    <property type="component" value="Unassembled WGS sequence"/>
</dbReference>
<evidence type="ECO:0000313" key="5">
    <source>
        <dbReference type="Proteomes" id="UP001501251"/>
    </source>
</evidence>
<dbReference type="PROSITE" id="PS50213">
    <property type="entry name" value="FAS1"/>
    <property type="match status" value="1"/>
</dbReference>
<evidence type="ECO:0000259" key="3">
    <source>
        <dbReference type="PROSITE" id="PS50213"/>
    </source>
</evidence>
<dbReference type="SMART" id="SM00554">
    <property type="entry name" value="FAS1"/>
    <property type="match status" value="1"/>
</dbReference>
<dbReference type="PANTHER" id="PTHR10900:SF77">
    <property type="entry name" value="FI19380P1"/>
    <property type="match status" value="1"/>
</dbReference>
<feature type="signal peptide" evidence="2">
    <location>
        <begin position="1"/>
        <end position="24"/>
    </location>
</feature>
<reference evidence="5" key="1">
    <citation type="journal article" date="2019" name="Int. J. Syst. Evol. Microbiol.">
        <title>The Global Catalogue of Microorganisms (GCM) 10K type strain sequencing project: providing services to taxonomists for standard genome sequencing and annotation.</title>
        <authorList>
            <consortium name="The Broad Institute Genomics Platform"/>
            <consortium name="The Broad Institute Genome Sequencing Center for Infectious Disease"/>
            <person name="Wu L."/>
            <person name="Ma J."/>
        </authorList>
    </citation>
    <scope>NUCLEOTIDE SEQUENCE [LARGE SCALE GENOMIC DNA]</scope>
    <source>
        <strain evidence="5">JCM 17388</strain>
    </source>
</reference>
<evidence type="ECO:0000313" key="4">
    <source>
        <dbReference type="EMBL" id="GAA4189195.1"/>
    </source>
</evidence>
<organism evidence="4 5">
    <name type="scientific">Streptosporangium oxazolinicum</name>
    <dbReference type="NCBI Taxonomy" id="909287"/>
    <lineage>
        <taxon>Bacteria</taxon>
        <taxon>Bacillati</taxon>
        <taxon>Actinomycetota</taxon>
        <taxon>Actinomycetes</taxon>
        <taxon>Streptosporangiales</taxon>
        <taxon>Streptosporangiaceae</taxon>
        <taxon>Streptosporangium</taxon>
    </lineage>
</organism>
<dbReference type="Pfam" id="PF02469">
    <property type="entry name" value="Fasciclin"/>
    <property type="match status" value="1"/>
</dbReference>
<dbReference type="RefSeq" id="WP_344918021.1">
    <property type="nucleotide sequence ID" value="NZ_BAABAQ010000003.1"/>
</dbReference>
<comment type="caution">
    <text evidence="4">The sequence shown here is derived from an EMBL/GenBank/DDBJ whole genome shotgun (WGS) entry which is preliminary data.</text>
</comment>
<gene>
    <name evidence="4" type="ORF">GCM10022252_25700</name>
</gene>
<feature type="domain" description="FAS1" evidence="3">
    <location>
        <begin position="73"/>
        <end position="203"/>
    </location>
</feature>
<evidence type="ECO:0000256" key="2">
    <source>
        <dbReference type="SAM" id="SignalP"/>
    </source>
</evidence>
<dbReference type="InterPro" id="IPR036378">
    <property type="entry name" value="FAS1_dom_sf"/>
</dbReference>
<dbReference type="InterPro" id="IPR000782">
    <property type="entry name" value="FAS1_domain"/>
</dbReference>
<name>A0ABP8AST3_9ACTN</name>
<feature type="region of interest" description="Disordered" evidence="1">
    <location>
        <begin position="26"/>
        <end position="47"/>
    </location>
</feature>
<accession>A0ABP8AST3</accession>
<proteinExistence type="predicted"/>
<keyword evidence="2" id="KW-0732">Signal</keyword>
<protein>
    <submittedName>
        <fullName evidence="4">Fasciclin domain-containing protein</fullName>
    </submittedName>
</protein>
<dbReference type="PANTHER" id="PTHR10900">
    <property type="entry name" value="PERIOSTIN-RELATED"/>
    <property type="match status" value="1"/>
</dbReference>
<dbReference type="InterPro" id="IPR050904">
    <property type="entry name" value="Adhesion/Biosynth-related"/>
</dbReference>
<dbReference type="SUPFAM" id="SSF82153">
    <property type="entry name" value="FAS1 domain"/>
    <property type="match status" value="1"/>
</dbReference>
<feature type="chain" id="PRO_5046256975" evidence="2">
    <location>
        <begin position="25"/>
        <end position="208"/>
    </location>
</feature>
<keyword evidence="5" id="KW-1185">Reference proteome</keyword>
<dbReference type="EMBL" id="BAABAQ010000003">
    <property type="protein sequence ID" value="GAA4189195.1"/>
    <property type="molecule type" value="Genomic_DNA"/>
</dbReference>